<accession>A0A7D3XQ97</accession>
<name>A0A7D3XQ97_9BACL</name>
<organism evidence="7 8">
    <name type="scientific">Kroppenstedtia pulmonis</name>
    <dbReference type="NCBI Taxonomy" id="1380685"/>
    <lineage>
        <taxon>Bacteria</taxon>
        <taxon>Bacillati</taxon>
        <taxon>Bacillota</taxon>
        <taxon>Bacilli</taxon>
        <taxon>Bacillales</taxon>
        <taxon>Thermoactinomycetaceae</taxon>
        <taxon>Kroppenstedtia</taxon>
    </lineage>
</organism>
<evidence type="ECO:0000313" key="8">
    <source>
        <dbReference type="Proteomes" id="UP000503088"/>
    </source>
</evidence>
<dbReference type="Proteomes" id="UP000503088">
    <property type="component" value="Chromosome"/>
</dbReference>
<feature type="binding site" evidence="4">
    <location>
        <position position="305"/>
    </location>
    <ligand>
        <name>pyridoxal 5'-phosphate</name>
        <dbReference type="ChEBI" id="CHEBI:597326"/>
    </ligand>
</feature>
<evidence type="ECO:0000256" key="3">
    <source>
        <dbReference type="ARBA" id="ARBA00022898"/>
    </source>
</evidence>
<feature type="binding site" evidence="4">
    <location>
        <position position="115"/>
    </location>
    <ligand>
        <name>pyridoxal 5'-phosphate</name>
        <dbReference type="ChEBI" id="CHEBI:597326"/>
    </ligand>
</feature>
<comment type="caution">
    <text evidence="4">Lacks conserved residue(s) required for the propagation of feature annotation.</text>
</comment>
<evidence type="ECO:0000256" key="2">
    <source>
        <dbReference type="ARBA" id="ARBA00022801"/>
    </source>
</evidence>
<dbReference type="PANTHER" id="PTHR14084:SF0">
    <property type="entry name" value="KYNURENINASE"/>
    <property type="match status" value="1"/>
</dbReference>
<keyword evidence="3 4" id="KW-0663">Pyridoxal phosphate</keyword>
<dbReference type="HAMAP" id="MF_01970">
    <property type="entry name" value="Kynureninase"/>
    <property type="match status" value="1"/>
</dbReference>
<dbReference type="EC" id="3.7.1.3" evidence="4 5"/>
<dbReference type="InterPro" id="IPR015421">
    <property type="entry name" value="PyrdxlP-dep_Trfase_major"/>
</dbReference>
<comment type="pathway">
    <text evidence="4 6">Cofactor biosynthesis; NAD(+) biosynthesis; quinolinate from L-kynurenine: step 2/3.</text>
</comment>
<dbReference type="UniPathway" id="UPA00253">
    <property type="reaction ID" value="UER00329"/>
</dbReference>
<protein>
    <recommendedName>
        <fullName evidence="4 5">Kynureninase</fullName>
        <ecNumber evidence="4 5">3.7.1.3</ecNumber>
    </recommendedName>
    <alternativeName>
        <fullName evidence="4">L-kynurenine hydrolase</fullName>
    </alternativeName>
</protein>
<feature type="binding site" evidence="4">
    <location>
        <position position="277"/>
    </location>
    <ligand>
        <name>pyridoxal 5'-phosphate</name>
        <dbReference type="ChEBI" id="CHEBI:597326"/>
    </ligand>
</feature>
<comment type="catalytic activity">
    <reaction evidence="4 6">
        <text>L-kynurenine + H2O = anthranilate + L-alanine + H(+)</text>
        <dbReference type="Rhea" id="RHEA:16813"/>
        <dbReference type="ChEBI" id="CHEBI:15377"/>
        <dbReference type="ChEBI" id="CHEBI:15378"/>
        <dbReference type="ChEBI" id="CHEBI:16567"/>
        <dbReference type="ChEBI" id="CHEBI:57959"/>
        <dbReference type="ChEBI" id="CHEBI:57972"/>
        <dbReference type="EC" id="3.7.1.3"/>
    </reaction>
</comment>
<comment type="cofactor">
    <cofactor evidence="4 6">
        <name>pyridoxal 5'-phosphate</name>
        <dbReference type="ChEBI" id="CHEBI:597326"/>
    </cofactor>
</comment>
<evidence type="ECO:0000256" key="6">
    <source>
        <dbReference type="PIRNR" id="PIRNR038800"/>
    </source>
</evidence>
<dbReference type="KEGG" id="kpul:GXN76_08920"/>
<evidence type="ECO:0000256" key="5">
    <source>
        <dbReference type="NCBIfam" id="TIGR01814"/>
    </source>
</evidence>
<feature type="binding site" evidence="4">
    <location>
        <position position="223"/>
    </location>
    <ligand>
        <name>pyridoxal 5'-phosphate</name>
        <dbReference type="ChEBI" id="CHEBI:597326"/>
    </ligand>
</feature>
<comment type="catalytic activity">
    <reaction evidence="6">
        <text>3-hydroxy-L-kynurenine + H2O = 3-hydroxyanthranilate + L-alanine + H(+)</text>
        <dbReference type="Rhea" id="RHEA:25143"/>
        <dbReference type="ChEBI" id="CHEBI:15377"/>
        <dbReference type="ChEBI" id="CHEBI:15378"/>
        <dbReference type="ChEBI" id="CHEBI:36559"/>
        <dbReference type="ChEBI" id="CHEBI:57972"/>
        <dbReference type="ChEBI" id="CHEBI:58125"/>
        <dbReference type="EC" id="3.7.1.3"/>
    </reaction>
</comment>
<proteinExistence type="inferred from homology"/>
<dbReference type="PIRSF" id="PIRSF038800">
    <property type="entry name" value="KYNU"/>
    <property type="match status" value="1"/>
</dbReference>
<evidence type="ECO:0000256" key="1">
    <source>
        <dbReference type="ARBA" id="ARBA00022642"/>
    </source>
</evidence>
<keyword evidence="1 4" id="KW-0662">Pyridine nucleotide biosynthesis</keyword>
<dbReference type="AlphaFoldDB" id="A0A7D3XQ97"/>
<dbReference type="Pfam" id="PF22580">
    <property type="entry name" value="KYNU_C"/>
    <property type="match status" value="1"/>
</dbReference>
<feature type="binding site" evidence="4">
    <location>
        <position position="114"/>
    </location>
    <ligand>
        <name>pyridoxal 5'-phosphate</name>
        <dbReference type="ChEBI" id="CHEBI:597326"/>
    </ligand>
</feature>
<dbReference type="InterPro" id="IPR015422">
    <property type="entry name" value="PyrdxlP-dep_Trfase_small"/>
</dbReference>
<dbReference type="GO" id="GO:0009435">
    <property type="term" value="P:NAD+ biosynthetic process"/>
    <property type="evidence" value="ECO:0007669"/>
    <property type="project" value="UniProtKB-UniRule"/>
</dbReference>
<dbReference type="NCBIfam" id="TIGR01814">
    <property type="entry name" value="kynureninase"/>
    <property type="match status" value="1"/>
</dbReference>
<dbReference type="UniPathway" id="UPA00334">
    <property type="reaction ID" value="UER00455"/>
</dbReference>
<dbReference type="GO" id="GO:0005737">
    <property type="term" value="C:cytoplasm"/>
    <property type="evidence" value="ECO:0007669"/>
    <property type="project" value="UniProtKB-UniRule"/>
</dbReference>
<dbReference type="InterPro" id="IPR010111">
    <property type="entry name" value="Kynureninase"/>
</dbReference>
<evidence type="ECO:0000256" key="4">
    <source>
        <dbReference type="HAMAP-Rule" id="MF_01970"/>
    </source>
</evidence>
<feature type="binding site" evidence="4">
    <location>
        <position position="226"/>
    </location>
    <ligand>
        <name>pyridoxal 5'-phosphate</name>
        <dbReference type="ChEBI" id="CHEBI:597326"/>
    </ligand>
</feature>
<comment type="function">
    <text evidence="4 6">Catalyzes the cleavage of L-kynurenine (L-Kyn) and L-3-hydroxykynurenine (L-3OHKyn) into anthranilic acid (AA) and 3-hydroxyanthranilic acid (3-OHAA), respectively.</text>
</comment>
<sequence length="438" mass="48863">MRESKFVDKGGVHVNSDTSLEKAKGLDQQDELAIFRKKFYIREGSIYLDGNSLGLMSKPAEQAMLTVMDAWRQYGIDGWTEGQHPWFTLSEKLGEMSASLVGADTDEVVVTGSTTVNLHQLVATFYQPTGKRTKILADTLTFPSDIYALQSQIRLRGLDPEEHLVQVRSRDGHTLAEEDIVDAMTEEVALIILPSVLYRSGQLLDMKTLTEAAKKRGIPIGFDLCHSIGAIPHDLSGWGVDFAFWCNYKYLNGGPGGTGGLYVNRKHLGGMPGLAGWFSSRKDVQFDMDHQLTPADTAGAFQIGTPHVLSCAPLIGSLEMFAEAGIQQVREKSLQQTRYLMELVNEELSGLGFSLGNPREDKRRGGHVCLVHEEAVRICKSLKDHQVIPDYRAPDVIRLAPVALYTSYVEIWEAVQRLKRIMKTREYEKYEKKRGVIA</sequence>
<dbReference type="SUPFAM" id="SSF53383">
    <property type="entry name" value="PLP-dependent transferases"/>
    <property type="match status" value="1"/>
</dbReference>
<keyword evidence="8" id="KW-1185">Reference proteome</keyword>
<dbReference type="InterPro" id="IPR015424">
    <property type="entry name" value="PyrdxlP-dep_Trfase"/>
</dbReference>
<dbReference type="GO" id="GO:0043420">
    <property type="term" value="P:anthranilate metabolic process"/>
    <property type="evidence" value="ECO:0007669"/>
    <property type="project" value="TreeGrafter"/>
</dbReference>
<feature type="binding site" evidence="4">
    <location>
        <position position="248"/>
    </location>
    <ligand>
        <name>pyridoxal 5'-phosphate</name>
        <dbReference type="ChEBI" id="CHEBI:597326"/>
    </ligand>
</feature>
<dbReference type="GO" id="GO:0030170">
    <property type="term" value="F:pyridoxal phosphate binding"/>
    <property type="evidence" value="ECO:0007669"/>
    <property type="project" value="UniProtKB-UniRule"/>
</dbReference>
<comment type="subunit">
    <text evidence="4 6">Homodimer.</text>
</comment>
<dbReference type="GO" id="GO:0019805">
    <property type="term" value="P:quinolinate biosynthetic process"/>
    <property type="evidence" value="ECO:0007669"/>
    <property type="project" value="UniProtKB-UniRule"/>
</dbReference>
<comment type="pathway">
    <text evidence="4 6">Amino-acid degradation; L-kynurenine degradation; L-alanine and anthranilate from L-kynurenine: step 1/1.</text>
</comment>
<dbReference type="GO" id="GO:0030429">
    <property type="term" value="F:kynureninase activity"/>
    <property type="evidence" value="ECO:0007669"/>
    <property type="project" value="UniProtKB-UniRule"/>
</dbReference>
<gene>
    <name evidence="4 7" type="primary">kynU</name>
    <name evidence="7" type="ORF">GXN76_08920</name>
</gene>
<keyword evidence="2 4" id="KW-0378">Hydrolase</keyword>
<dbReference type="GO" id="GO:0019441">
    <property type="term" value="P:L-tryptophan catabolic process to kynurenine"/>
    <property type="evidence" value="ECO:0007669"/>
    <property type="project" value="TreeGrafter"/>
</dbReference>
<dbReference type="EMBL" id="CP048104">
    <property type="protein sequence ID" value="QKG84587.1"/>
    <property type="molecule type" value="Genomic_DNA"/>
</dbReference>
<evidence type="ECO:0000313" key="7">
    <source>
        <dbReference type="EMBL" id="QKG84587.1"/>
    </source>
</evidence>
<dbReference type="GO" id="GO:0097053">
    <property type="term" value="P:L-kynurenine catabolic process"/>
    <property type="evidence" value="ECO:0007669"/>
    <property type="project" value="UniProtKB-UniRule"/>
</dbReference>
<comment type="similarity">
    <text evidence="4 6">Belongs to the kynureninase family.</text>
</comment>
<feature type="binding site" evidence="4">
    <location>
        <begin position="142"/>
        <end position="145"/>
    </location>
    <ligand>
        <name>pyridoxal 5'-phosphate</name>
        <dbReference type="ChEBI" id="CHEBI:597326"/>
    </ligand>
</feature>
<feature type="modified residue" description="N6-(pyridoxal phosphate)lysine" evidence="4">
    <location>
        <position position="249"/>
    </location>
</feature>
<dbReference type="Gene3D" id="3.90.1150.10">
    <property type="entry name" value="Aspartate Aminotransferase, domain 1"/>
    <property type="match status" value="1"/>
</dbReference>
<reference evidence="7 8" key="1">
    <citation type="submission" date="2020-01" db="EMBL/GenBank/DDBJ databases">
        <authorList>
            <person name="Gulvik C.A."/>
            <person name="Batra D.G."/>
        </authorList>
    </citation>
    <scope>NUCLEOTIDE SEQUENCE [LARGE SCALE GENOMIC DNA]</scope>
    <source>
        <strain evidence="7 8">W9323</strain>
    </source>
</reference>
<dbReference type="PANTHER" id="PTHR14084">
    <property type="entry name" value="KYNURENINASE"/>
    <property type="match status" value="1"/>
</dbReference>
<dbReference type="Gene3D" id="3.40.640.10">
    <property type="entry name" value="Type I PLP-dependent aspartate aminotransferase-like (Major domain)"/>
    <property type="match status" value="1"/>
</dbReference>